<dbReference type="OrthoDB" id="26149at2759"/>
<comment type="caution">
    <text evidence="2">The sequence shown here is derived from an EMBL/GenBank/DDBJ whole genome shotgun (WGS) entry which is preliminary data.</text>
</comment>
<name>A0A507AQP7_9PEZI</name>
<dbReference type="PANTHER" id="PTHR10957">
    <property type="entry name" value="RAP1 GTPASE-GDP DISSOCIATION STIMULATOR 1"/>
    <property type="match status" value="1"/>
</dbReference>
<dbReference type="Proteomes" id="UP000319257">
    <property type="component" value="Unassembled WGS sequence"/>
</dbReference>
<reference evidence="2 3" key="1">
    <citation type="submission" date="2019-06" db="EMBL/GenBank/DDBJ databases">
        <title>Draft genome sequence of the filamentous fungus Phialemoniopsis curvata isolated from diesel fuel.</title>
        <authorList>
            <person name="Varaljay V.A."/>
            <person name="Lyon W.J."/>
            <person name="Crouch A.L."/>
            <person name="Drake C.E."/>
            <person name="Hollomon J.M."/>
            <person name="Nadeau L.J."/>
            <person name="Nunn H.S."/>
            <person name="Stevenson B.S."/>
            <person name="Bojanowski C.L."/>
            <person name="Crookes-Goodson W.J."/>
        </authorList>
    </citation>
    <scope>NUCLEOTIDE SEQUENCE [LARGE SCALE GENOMIC DNA]</scope>
    <source>
        <strain evidence="2 3">D216</strain>
    </source>
</reference>
<dbReference type="InterPro" id="IPR011989">
    <property type="entry name" value="ARM-like"/>
</dbReference>
<dbReference type="GO" id="GO:0005085">
    <property type="term" value="F:guanyl-nucleotide exchange factor activity"/>
    <property type="evidence" value="ECO:0007669"/>
    <property type="project" value="InterPro"/>
</dbReference>
<dbReference type="Gene3D" id="1.25.10.10">
    <property type="entry name" value="Leucine-rich Repeat Variant"/>
    <property type="match status" value="1"/>
</dbReference>
<gene>
    <name evidence="2" type="ORF">E0L32_001310</name>
</gene>
<evidence type="ECO:0000313" key="3">
    <source>
        <dbReference type="Proteomes" id="UP000319257"/>
    </source>
</evidence>
<dbReference type="STRING" id="1093900.A0A507AQP7"/>
<protein>
    <submittedName>
        <fullName evidence="2">Uncharacterized protein</fullName>
    </submittedName>
</protein>
<proteinExistence type="predicted"/>
<dbReference type="RefSeq" id="XP_030991824.1">
    <property type="nucleotide sequence ID" value="XM_031135375.1"/>
</dbReference>
<feature type="region of interest" description="Disordered" evidence="1">
    <location>
        <begin position="618"/>
        <end position="650"/>
    </location>
</feature>
<accession>A0A507AQP7</accession>
<dbReference type="SUPFAM" id="SSF48371">
    <property type="entry name" value="ARM repeat"/>
    <property type="match status" value="1"/>
</dbReference>
<keyword evidence="3" id="KW-1185">Reference proteome</keyword>
<dbReference type="InParanoid" id="A0A507AQP7"/>
<dbReference type="GeneID" id="41968757"/>
<sequence length="724" mass="77491">MSPEEIEAMFRAGRGPVHSGSDDDEEITLSQEEQALRTHQLKNCLMTAQLLWSSGSSDLDQVVEKLADGSRDDKALQDMQNDLSLETDENRARVLAANSLPSIIRLLNDDSVLAFVIPVLYNICVDYGVYYLDSENNKGGFLTYFFTEPAQLAASQAGLSSALVGLISGPRLRHCQAFLNIICKVLGFVAVQDPEVNVADPATPIYLLNLATNSSMLIDLEDFCALTSVALVYLANEKFQQALISHKAVPTLQAAFSRSYTQFDVDQADPDEAAQLRQVRNAFVQVIADVSALPEFPLEYPLTSTAVHTFRSWLSSGYGYAGLETAACLALGNLSRSDESSTFLVQVQAIQDPLIALLSKPYPTGGLAVPPGQPPPGQGDTLPPSQLLHAILSFLKNLAIPQANKPILGAHLLAAPQHILPRLWSATATQPQTQFAAVSLTRLLLVACPANVGRFCAPLSQDPASPARDRSNLHVLSSLFGRTDAEPTKMEAARAVAAVCRVLHSSPSSPLIPGDWGRPQDASILQDVDSAGSDDTTAITTPENAHRARFYAAHAADLVRLLGFLLTQTKFPSVRSEAWFVLALMSRSDDGAKVAIRVLEPLEACRALVETVTGKDMLDGRDLQPAGGGPAEEASGSLSLMQGGSGGSSGGADSVMAGLGGLELEPQQVDPAQAANMAKVDRENGLVLVAQLVKEHSEYLPPPRYSIFVEMVKKGGEIVLHDRA</sequence>
<evidence type="ECO:0000313" key="2">
    <source>
        <dbReference type="EMBL" id="TPX10113.1"/>
    </source>
</evidence>
<organism evidence="2 3">
    <name type="scientific">Thyridium curvatum</name>
    <dbReference type="NCBI Taxonomy" id="1093900"/>
    <lineage>
        <taxon>Eukaryota</taxon>
        <taxon>Fungi</taxon>
        <taxon>Dikarya</taxon>
        <taxon>Ascomycota</taxon>
        <taxon>Pezizomycotina</taxon>
        <taxon>Sordariomycetes</taxon>
        <taxon>Sordariomycetidae</taxon>
        <taxon>Thyridiales</taxon>
        <taxon>Thyridiaceae</taxon>
        <taxon>Thyridium</taxon>
    </lineage>
</organism>
<evidence type="ECO:0000256" key="1">
    <source>
        <dbReference type="SAM" id="MobiDB-lite"/>
    </source>
</evidence>
<feature type="compositionally biased region" description="Low complexity" evidence="1">
    <location>
        <begin position="631"/>
        <end position="642"/>
    </location>
</feature>
<dbReference type="AlphaFoldDB" id="A0A507AQP7"/>
<dbReference type="EMBL" id="SKBQ01000005">
    <property type="protein sequence ID" value="TPX10113.1"/>
    <property type="molecule type" value="Genomic_DNA"/>
</dbReference>
<dbReference type="InterPro" id="IPR016024">
    <property type="entry name" value="ARM-type_fold"/>
</dbReference>
<dbReference type="InterPro" id="IPR040144">
    <property type="entry name" value="RAP1GDS1"/>
</dbReference>